<keyword evidence="1" id="KW-0812">Transmembrane</keyword>
<name>A0ABP7XDV4_9FLAO</name>
<reference evidence="3" key="1">
    <citation type="journal article" date="2019" name="Int. J. Syst. Evol. Microbiol.">
        <title>The Global Catalogue of Microorganisms (GCM) 10K type strain sequencing project: providing services to taxonomists for standard genome sequencing and annotation.</title>
        <authorList>
            <consortium name="The Broad Institute Genomics Platform"/>
            <consortium name="The Broad Institute Genome Sequencing Center for Infectious Disease"/>
            <person name="Wu L."/>
            <person name="Ma J."/>
        </authorList>
    </citation>
    <scope>NUCLEOTIDE SEQUENCE [LARGE SCALE GENOMIC DNA]</scope>
    <source>
        <strain evidence="3">JCM 17106</strain>
    </source>
</reference>
<comment type="caution">
    <text evidence="2">The sequence shown here is derived from an EMBL/GenBank/DDBJ whole genome shotgun (WGS) entry which is preliminary data.</text>
</comment>
<evidence type="ECO:0008006" key="4">
    <source>
        <dbReference type="Google" id="ProtNLM"/>
    </source>
</evidence>
<accession>A0ABP7XDV4</accession>
<feature type="transmembrane region" description="Helical" evidence="1">
    <location>
        <begin position="25"/>
        <end position="44"/>
    </location>
</feature>
<sequence length="241" mass="28301">MYYYYLIIALQGFCIYHVIKNKNEYYWYFVIFFLPLIGCIIYLFTQVYSKKDLDVVQNEIVHVLNPGKKVKDAQERVAFADTFQNRVLLGDTFFEIREYQAGIAEYETALQGNYTQDVGVVKKLIEGYYNINQYEKVIICAEKIKDKQGFNGSRGQFLYGLSLEEQGRSEEAEENLKPIDKRYSNYEERYILAQFLIKNDKKKEAEEILMDIIVESDHMSKPNRIAYKNVVADVKKLVSTL</sequence>
<dbReference type="InterPro" id="IPR011990">
    <property type="entry name" value="TPR-like_helical_dom_sf"/>
</dbReference>
<dbReference type="InterPro" id="IPR014562">
    <property type="entry name" value="UCP030959_TPR_rpt-cont"/>
</dbReference>
<keyword evidence="1" id="KW-0472">Membrane</keyword>
<proteinExistence type="predicted"/>
<protein>
    <recommendedName>
        <fullName evidence="4">Cardiolipin synthase N-terminal domain-containing protein</fullName>
    </recommendedName>
</protein>
<organism evidence="2 3">
    <name type="scientific">Aquimarina addita</name>
    <dbReference type="NCBI Taxonomy" id="870485"/>
    <lineage>
        <taxon>Bacteria</taxon>
        <taxon>Pseudomonadati</taxon>
        <taxon>Bacteroidota</taxon>
        <taxon>Flavobacteriia</taxon>
        <taxon>Flavobacteriales</taxon>
        <taxon>Flavobacteriaceae</taxon>
        <taxon>Aquimarina</taxon>
    </lineage>
</organism>
<dbReference type="EMBL" id="BAABCW010000003">
    <property type="protein sequence ID" value="GAA4111789.1"/>
    <property type="molecule type" value="Genomic_DNA"/>
</dbReference>
<keyword evidence="1" id="KW-1133">Transmembrane helix</keyword>
<evidence type="ECO:0000313" key="3">
    <source>
        <dbReference type="Proteomes" id="UP001500459"/>
    </source>
</evidence>
<evidence type="ECO:0000256" key="1">
    <source>
        <dbReference type="SAM" id="Phobius"/>
    </source>
</evidence>
<dbReference type="Proteomes" id="UP001500459">
    <property type="component" value="Unassembled WGS sequence"/>
</dbReference>
<dbReference type="Gene3D" id="1.25.40.10">
    <property type="entry name" value="Tetratricopeptide repeat domain"/>
    <property type="match status" value="1"/>
</dbReference>
<dbReference type="SUPFAM" id="SSF48452">
    <property type="entry name" value="TPR-like"/>
    <property type="match status" value="1"/>
</dbReference>
<evidence type="ECO:0000313" key="2">
    <source>
        <dbReference type="EMBL" id="GAA4111789.1"/>
    </source>
</evidence>
<keyword evidence="3" id="KW-1185">Reference proteome</keyword>
<dbReference type="PIRSF" id="PIRSF030959">
    <property type="entry name" value="UCP030959"/>
    <property type="match status" value="1"/>
</dbReference>
<gene>
    <name evidence="2" type="ORF">GCM10022393_09690</name>
</gene>